<dbReference type="CDD" id="cd07302">
    <property type="entry name" value="CHD"/>
    <property type="match status" value="1"/>
</dbReference>
<dbReference type="SUPFAM" id="SSF55073">
    <property type="entry name" value="Nucleotide cyclase"/>
    <property type="match status" value="1"/>
</dbReference>
<dbReference type="EMBL" id="AP027142">
    <property type="protein sequence ID" value="BDV34013.1"/>
    <property type="molecule type" value="Genomic_DNA"/>
</dbReference>
<evidence type="ECO:0000313" key="3">
    <source>
        <dbReference type="EMBL" id="BDV34013.1"/>
    </source>
</evidence>
<dbReference type="PANTHER" id="PTHR43081">
    <property type="entry name" value="ADENYLATE CYCLASE, TERMINAL-DIFFERENTIATION SPECIFIC-RELATED"/>
    <property type="match status" value="1"/>
</dbReference>
<dbReference type="InterPro" id="IPR050697">
    <property type="entry name" value="Adenylyl/Guanylyl_Cyclase_3/4"/>
</dbReference>
<sequence length="738" mass="78955">MLTRKQAFLVASFVAAALFLPWGALQPRALDDMRNVVFDNFQRAAPRVYDPETPVRVVGVDEESLKAYGQWPWPRTRLAELVERLRALGAGAIAFDFIFSEPDRASPHMLVDALEDARLRADVSKLLAKAPDGDIAFANALKGAPVVLGATLAPTGANDFSAKAGFVTAGDDPAPFLYAFPAIVAPLPGLAANAQGLGATNWLPDRDLVVRRVPLLSRLGAALAPSLALEALRVAQGEPSIVIRSSNASGQTAFGAQTGVNAVKVGAFQIATGPNAEVRPRYSHRARARDISAKAVLQYQVARSEIEGRIIFVGALAVGLGDVRATPLDPVTPGVDVHAQIVESLANGALLSRPDWAPGLEYVVAIVAFALTMPLLFAAPQLLSAAFAFAAIGAFFGGSFYLFEKQGLLLDPAYPSLVVVGAYVVGALTLWRTEILARRQVRRAFGKFVAPAVVDRIAEHPERLVLGGETRELTVLFSDLRDFSGISEGMSARELTQFMNDYLTPMTDAILECEGTVDKYMGDAILAFWNAPLDVTDHPRKAVEAALRMRAEMARFNAQRAQAAQAAGRLHVEAAMGLGLNIGPCSVGNMGSIRRFDYSILGDNVNLASRLEGASKAFSTDIIASGAVREAVPDMAWLDLGRIVVAGRSEPTQVFALAGDADVAKTDAYVRWRTTHDAMRAHYEAGRFDAAAECAAELALKAPGAWPALYLAMGKRYSALAQQGLHEGWSSVWNLLSK</sequence>
<keyword evidence="4" id="KW-1185">Reference proteome</keyword>
<dbReference type="Proteomes" id="UP001317629">
    <property type="component" value="Chromosome"/>
</dbReference>
<feature type="transmembrane region" description="Helical" evidence="1">
    <location>
        <begin position="414"/>
        <end position="433"/>
    </location>
</feature>
<dbReference type="SMART" id="SM00044">
    <property type="entry name" value="CYCc"/>
    <property type="match status" value="1"/>
</dbReference>
<proteinExistence type="predicted"/>
<protein>
    <submittedName>
        <fullName evidence="3">Guanylate cyclase</fullName>
    </submittedName>
</protein>
<dbReference type="PROSITE" id="PS50125">
    <property type="entry name" value="GUANYLATE_CYCLASE_2"/>
    <property type="match status" value="1"/>
</dbReference>
<gene>
    <name evidence="3" type="ORF">SS37A_15420</name>
</gene>
<feature type="domain" description="Guanylate cyclase" evidence="2">
    <location>
        <begin position="474"/>
        <end position="612"/>
    </location>
</feature>
<keyword evidence="1" id="KW-0812">Transmembrane</keyword>
<dbReference type="Pfam" id="PF00211">
    <property type="entry name" value="Guanylate_cyc"/>
    <property type="match status" value="1"/>
</dbReference>
<accession>A0ABM8E7S5</accession>
<dbReference type="InterPro" id="IPR001054">
    <property type="entry name" value="A/G_cyclase"/>
</dbReference>
<dbReference type="InterPro" id="IPR007890">
    <property type="entry name" value="CHASE2"/>
</dbReference>
<organism evidence="3 4">
    <name type="scientific">Methylocystis iwaonis</name>
    <dbReference type="NCBI Taxonomy" id="2885079"/>
    <lineage>
        <taxon>Bacteria</taxon>
        <taxon>Pseudomonadati</taxon>
        <taxon>Pseudomonadota</taxon>
        <taxon>Alphaproteobacteria</taxon>
        <taxon>Hyphomicrobiales</taxon>
        <taxon>Methylocystaceae</taxon>
        <taxon>Methylocystis</taxon>
    </lineage>
</organism>
<dbReference type="PANTHER" id="PTHR43081:SF1">
    <property type="entry name" value="ADENYLATE CYCLASE, TERMINAL-DIFFERENTIATION SPECIFIC"/>
    <property type="match status" value="1"/>
</dbReference>
<keyword evidence="1" id="KW-1133">Transmembrane helix</keyword>
<feature type="transmembrane region" description="Helical" evidence="1">
    <location>
        <begin position="382"/>
        <end position="402"/>
    </location>
</feature>
<evidence type="ECO:0000313" key="4">
    <source>
        <dbReference type="Proteomes" id="UP001317629"/>
    </source>
</evidence>
<evidence type="ECO:0000256" key="1">
    <source>
        <dbReference type="SAM" id="Phobius"/>
    </source>
</evidence>
<dbReference type="Gene3D" id="3.30.70.1230">
    <property type="entry name" value="Nucleotide cyclase"/>
    <property type="match status" value="1"/>
</dbReference>
<feature type="transmembrane region" description="Helical" evidence="1">
    <location>
        <begin position="359"/>
        <end position="377"/>
    </location>
</feature>
<dbReference type="SMART" id="SM01080">
    <property type="entry name" value="CHASE2"/>
    <property type="match status" value="1"/>
</dbReference>
<dbReference type="Pfam" id="PF05226">
    <property type="entry name" value="CHASE2"/>
    <property type="match status" value="1"/>
</dbReference>
<name>A0ABM8E7S5_9HYPH</name>
<evidence type="ECO:0000259" key="2">
    <source>
        <dbReference type="PROSITE" id="PS50125"/>
    </source>
</evidence>
<keyword evidence="1" id="KW-0472">Membrane</keyword>
<dbReference type="InterPro" id="IPR029787">
    <property type="entry name" value="Nucleotide_cyclase"/>
</dbReference>
<reference evidence="3 4" key="1">
    <citation type="journal article" date="2023" name="Int. J. Syst. Evol. Microbiol.">
        <title>Methylocystis iwaonis sp. nov., a type II methane-oxidizing bacterium from surface soil of a rice paddy field in Japan, and emended description of the genus Methylocystis (ex Whittenbury et al. 1970) Bowman et al. 1993.</title>
        <authorList>
            <person name="Kaise H."/>
            <person name="Sawadogo J.B."/>
            <person name="Alam M.S."/>
            <person name="Ueno C."/>
            <person name="Dianou D."/>
            <person name="Shinjo R."/>
            <person name="Asakawa S."/>
        </authorList>
    </citation>
    <scope>NUCLEOTIDE SEQUENCE [LARGE SCALE GENOMIC DNA]</scope>
    <source>
        <strain evidence="3 4">SS37A-Re</strain>
    </source>
</reference>
<dbReference type="RefSeq" id="WP_281931612.1">
    <property type="nucleotide sequence ID" value="NZ_AP027142.1"/>
</dbReference>